<dbReference type="Pfam" id="PF00240">
    <property type="entry name" value="ubiquitin"/>
    <property type="match status" value="2"/>
</dbReference>
<sequence length="241" mass="27941">MQVFVKTLSGRTITIEVQSSEMTRDIKDKIEEEEGLPTLTGLIFSEKQLEDGKISNYNILRGSTLHLERLSRGPIIQIHYMQNFVENSDGKKITLEVEFSEITNDFRDKIEENEGLPALVFLGKQLEDGRTHSEYNIQKESIIYLGTYHTLPLLHIVDNFLGSNYPQYILKSAARLNNDQETVGSKYFSLYGKILDYWFPPVNGYDICPHWTPDYTNSEEFNVTFVIEYKQRPFLLLEVKP</sequence>
<comment type="caution">
    <text evidence="2">The sequence shown here is derived from an EMBL/GenBank/DDBJ whole genome shotgun (WGS) entry which is preliminary data.</text>
</comment>
<reference evidence="2" key="1">
    <citation type="submission" date="2022-01" db="EMBL/GenBank/DDBJ databases">
        <title>Comparative genomics reveals a dynamic genome evolution in the ectomycorrhizal milk-cap (Lactarius) mushrooms.</title>
        <authorList>
            <consortium name="DOE Joint Genome Institute"/>
            <person name="Lebreton A."/>
            <person name="Tang N."/>
            <person name="Kuo A."/>
            <person name="LaButti K."/>
            <person name="Drula E."/>
            <person name="Barry K."/>
            <person name="Clum A."/>
            <person name="Lipzen A."/>
            <person name="Mousain D."/>
            <person name="Ng V."/>
            <person name="Wang R."/>
            <person name="Wang X."/>
            <person name="Dai Y."/>
            <person name="Henrissat B."/>
            <person name="Grigoriev I.V."/>
            <person name="Guerin-Laguette A."/>
            <person name="Yu F."/>
            <person name="Martin F.M."/>
        </authorList>
    </citation>
    <scope>NUCLEOTIDE SEQUENCE</scope>
    <source>
        <strain evidence="2">QP</strain>
    </source>
</reference>
<dbReference type="EMBL" id="JAKELL010000002">
    <property type="protein sequence ID" value="KAH9000329.1"/>
    <property type="molecule type" value="Genomic_DNA"/>
</dbReference>
<dbReference type="SMART" id="SM00213">
    <property type="entry name" value="UBQ"/>
    <property type="match status" value="2"/>
</dbReference>
<dbReference type="AlphaFoldDB" id="A0AAD4LQP5"/>
<name>A0AAD4LQP5_9AGAM</name>
<dbReference type="PRINTS" id="PR00348">
    <property type="entry name" value="UBIQUITIN"/>
</dbReference>
<dbReference type="InterPro" id="IPR029071">
    <property type="entry name" value="Ubiquitin-like_domsf"/>
</dbReference>
<protein>
    <recommendedName>
        <fullName evidence="1">Ubiquitin-like domain-containing protein</fullName>
    </recommendedName>
</protein>
<gene>
    <name evidence="2" type="ORF">EDB92DRAFT_1789548</name>
</gene>
<dbReference type="InterPro" id="IPR000626">
    <property type="entry name" value="Ubiquitin-like_dom"/>
</dbReference>
<dbReference type="PROSITE" id="PS50053">
    <property type="entry name" value="UBIQUITIN_2"/>
    <property type="match status" value="2"/>
</dbReference>
<dbReference type="SUPFAM" id="SSF54236">
    <property type="entry name" value="Ubiquitin-like"/>
    <property type="match status" value="2"/>
</dbReference>
<feature type="domain" description="Ubiquitin-like" evidence="1">
    <location>
        <begin position="81"/>
        <end position="145"/>
    </location>
</feature>
<proteinExistence type="predicted"/>
<keyword evidence="3" id="KW-1185">Reference proteome</keyword>
<accession>A0AAD4LQP5</accession>
<dbReference type="PANTHER" id="PTHR10666">
    <property type="entry name" value="UBIQUITIN"/>
    <property type="match status" value="1"/>
</dbReference>
<dbReference type="Proteomes" id="UP001201163">
    <property type="component" value="Unassembled WGS sequence"/>
</dbReference>
<organism evidence="2 3">
    <name type="scientific">Lactarius akahatsu</name>
    <dbReference type="NCBI Taxonomy" id="416441"/>
    <lineage>
        <taxon>Eukaryota</taxon>
        <taxon>Fungi</taxon>
        <taxon>Dikarya</taxon>
        <taxon>Basidiomycota</taxon>
        <taxon>Agaricomycotina</taxon>
        <taxon>Agaricomycetes</taxon>
        <taxon>Russulales</taxon>
        <taxon>Russulaceae</taxon>
        <taxon>Lactarius</taxon>
    </lineage>
</organism>
<dbReference type="InterPro" id="IPR050158">
    <property type="entry name" value="Ubiquitin_ubiquitin-like"/>
</dbReference>
<evidence type="ECO:0000313" key="3">
    <source>
        <dbReference type="Proteomes" id="UP001201163"/>
    </source>
</evidence>
<dbReference type="Gene3D" id="3.10.20.90">
    <property type="entry name" value="Phosphatidylinositol 3-kinase Catalytic Subunit, Chain A, domain 1"/>
    <property type="match status" value="2"/>
</dbReference>
<evidence type="ECO:0000313" key="2">
    <source>
        <dbReference type="EMBL" id="KAH9000329.1"/>
    </source>
</evidence>
<evidence type="ECO:0000259" key="1">
    <source>
        <dbReference type="PROSITE" id="PS50053"/>
    </source>
</evidence>
<dbReference type="InterPro" id="IPR019956">
    <property type="entry name" value="Ubiquitin_dom"/>
</dbReference>
<feature type="domain" description="Ubiquitin-like" evidence="1">
    <location>
        <begin position="1"/>
        <end position="74"/>
    </location>
</feature>